<keyword evidence="5 6" id="KW-0472">Membrane</keyword>
<evidence type="ECO:0000256" key="2">
    <source>
        <dbReference type="ARBA" id="ARBA00006665"/>
    </source>
</evidence>
<comment type="subcellular location">
    <subcellularLocation>
        <location evidence="1">Membrane</location>
        <topology evidence="1">Multi-pass membrane protein</topology>
    </subcellularLocation>
</comment>
<keyword evidence="8" id="KW-1185">Reference proteome</keyword>
<gene>
    <name evidence="7" type="primary">LOC104265369</name>
</gene>
<feature type="transmembrane region" description="Helical" evidence="6">
    <location>
        <begin position="129"/>
        <end position="150"/>
    </location>
</feature>
<dbReference type="RefSeq" id="XP_009857528.1">
    <property type="nucleotide sequence ID" value="XM_009859226.3"/>
</dbReference>
<reference evidence="7" key="2">
    <citation type="journal article" date="2008" name="Genome Biol.">
        <title>Improved genome assembly and evidence-based global gene model set for the chordate Ciona intestinalis: new insight into intron and operon populations.</title>
        <authorList>
            <person name="Satou Y."/>
            <person name="Mineta K."/>
            <person name="Ogasawara M."/>
            <person name="Sasakura Y."/>
            <person name="Shoguchi E."/>
            <person name="Ueno K."/>
            <person name="Yamada L."/>
            <person name="Matsumoto J."/>
            <person name="Wasserscheid J."/>
            <person name="Dewar K."/>
            <person name="Wiley G.B."/>
            <person name="Macmil S.L."/>
            <person name="Roe B.A."/>
            <person name="Zeller R.W."/>
            <person name="Hastings K.E."/>
            <person name="Lemaire P."/>
            <person name="Lindquist E."/>
            <person name="Endo T."/>
            <person name="Hotta K."/>
            <person name="Inaba K."/>
        </authorList>
    </citation>
    <scope>NUCLEOTIDE SEQUENCE [LARGE SCALE GENOMIC DNA]</scope>
    <source>
        <strain evidence="7">wild type</strain>
    </source>
</reference>
<accession>F6YGN3</accession>
<dbReference type="GeneTree" id="ENSGT01030000234623"/>
<evidence type="ECO:0000313" key="7">
    <source>
        <dbReference type="Ensembl" id="ENSCINP00000008718.3"/>
    </source>
</evidence>
<protein>
    <submittedName>
        <fullName evidence="7">Serine incorporator 1-like</fullName>
    </submittedName>
</protein>
<evidence type="ECO:0000256" key="4">
    <source>
        <dbReference type="ARBA" id="ARBA00022989"/>
    </source>
</evidence>
<sequence length="467" mass="52121">MGAVLGTCGAAQLACCCGSAACSLCCKACPSCKNSTSTRIVYAMFLFLGTIVASLMLIPGLEEKLKKIPTFCKNEESFNPIKGFVDCGSLAGYLAVYRVCFSVAAFFAFFCILMLYVKSSRDPRAKVHNGFWLFKFLALIGITVGAFYIPRGDFSVAFYYIGMAGAFCFILIQLVLLVDFAHSWNDYMLEKREEADSPRCWTILLLIATFFNYAVCITATVLFYVYYTNGDCALNKFFISFTLILTVVCSVVAVLPKIQDAQPRSGLLQASVVSAYCIYLTWSAMNNEPDKTCNPGLLTIAQKISGGIPISINGSVATTPTPPTAQWWDAQSIIGLFVFFVCVLYSSIRSSTQDNVGRLTLHENVMLDDDNTDDTKNLVQNEEGHQVYDNEENGVAYSYSFFHFMFFLAALYIMMTLTNWYRPGMDFKTMESTWPAVWVKISSCWICFAIYMWTLCAPLILTNRSFE</sequence>
<dbReference type="Proteomes" id="UP000008144">
    <property type="component" value="Chromosome 2"/>
</dbReference>
<reference evidence="8" key="1">
    <citation type="journal article" date="2002" name="Science">
        <title>The draft genome of Ciona intestinalis: insights into chordate and vertebrate origins.</title>
        <authorList>
            <person name="Dehal P."/>
            <person name="Satou Y."/>
            <person name="Campbell R.K."/>
            <person name="Chapman J."/>
            <person name="Degnan B."/>
            <person name="De Tomaso A."/>
            <person name="Davidson B."/>
            <person name="Di Gregorio A."/>
            <person name="Gelpke M."/>
            <person name="Goodstein D.M."/>
            <person name="Harafuji N."/>
            <person name="Hastings K.E."/>
            <person name="Ho I."/>
            <person name="Hotta K."/>
            <person name="Huang W."/>
            <person name="Kawashima T."/>
            <person name="Lemaire P."/>
            <person name="Martinez D."/>
            <person name="Meinertzhagen I.A."/>
            <person name="Necula S."/>
            <person name="Nonaka M."/>
            <person name="Putnam N."/>
            <person name="Rash S."/>
            <person name="Saiga H."/>
            <person name="Satake M."/>
            <person name="Terry A."/>
            <person name="Yamada L."/>
            <person name="Wang H.G."/>
            <person name="Awazu S."/>
            <person name="Azumi K."/>
            <person name="Boore J."/>
            <person name="Branno M."/>
            <person name="Chin-Bow S."/>
            <person name="DeSantis R."/>
            <person name="Doyle S."/>
            <person name="Francino P."/>
            <person name="Keys D.N."/>
            <person name="Haga S."/>
            <person name="Hayashi H."/>
            <person name="Hino K."/>
            <person name="Imai K.S."/>
            <person name="Inaba K."/>
            <person name="Kano S."/>
            <person name="Kobayashi K."/>
            <person name="Kobayashi M."/>
            <person name="Lee B.I."/>
            <person name="Makabe K.W."/>
            <person name="Manohar C."/>
            <person name="Matassi G."/>
            <person name="Medina M."/>
            <person name="Mochizuki Y."/>
            <person name="Mount S."/>
            <person name="Morishita T."/>
            <person name="Miura S."/>
            <person name="Nakayama A."/>
            <person name="Nishizaka S."/>
            <person name="Nomoto H."/>
            <person name="Ohta F."/>
            <person name="Oishi K."/>
            <person name="Rigoutsos I."/>
            <person name="Sano M."/>
            <person name="Sasaki A."/>
            <person name="Sasakura Y."/>
            <person name="Shoguchi E."/>
            <person name="Shin-i T."/>
            <person name="Spagnuolo A."/>
            <person name="Stainier D."/>
            <person name="Suzuki M.M."/>
            <person name="Tassy O."/>
            <person name="Takatori N."/>
            <person name="Tokuoka M."/>
            <person name="Yagi K."/>
            <person name="Yoshizaki F."/>
            <person name="Wada S."/>
            <person name="Zhang C."/>
            <person name="Hyatt P.D."/>
            <person name="Larimer F."/>
            <person name="Detter C."/>
            <person name="Doggett N."/>
            <person name="Glavina T."/>
            <person name="Hawkins T."/>
            <person name="Richardson P."/>
            <person name="Lucas S."/>
            <person name="Kohara Y."/>
            <person name="Levine M."/>
            <person name="Satoh N."/>
            <person name="Rokhsar D.S."/>
        </authorList>
    </citation>
    <scope>NUCLEOTIDE SEQUENCE [LARGE SCALE GENOMIC DNA]</scope>
</reference>
<proteinExistence type="inferred from homology"/>
<feature type="transmembrane region" description="Helical" evidence="6">
    <location>
        <begin position="40"/>
        <end position="61"/>
    </location>
</feature>
<reference evidence="7" key="4">
    <citation type="submission" date="2025-09" db="UniProtKB">
        <authorList>
            <consortium name="Ensembl"/>
        </authorList>
    </citation>
    <scope>IDENTIFICATION</scope>
</reference>
<dbReference type="PANTHER" id="PTHR10383">
    <property type="entry name" value="SERINE INCORPORATOR"/>
    <property type="match status" value="1"/>
</dbReference>
<dbReference type="OrthoDB" id="5963193at2759"/>
<dbReference type="EMBL" id="EAAA01001336">
    <property type="status" value="NOT_ANNOTATED_CDS"/>
    <property type="molecule type" value="Genomic_DNA"/>
</dbReference>
<name>F6YGN3_CIOIN</name>
<keyword evidence="3 6" id="KW-0812">Transmembrane</keyword>
<organism evidence="7 8">
    <name type="scientific">Ciona intestinalis</name>
    <name type="common">Transparent sea squirt</name>
    <name type="synonym">Ascidia intestinalis</name>
    <dbReference type="NCBI Taxonomy" id="7719"/>
    <lineage>
        <taxon>Eukaryota</taxon>
        <taxon>Metazoa</taxon>
        <taxon>Chordata</taxon>
        <taxon>Tunicata</taxon>
        <taxon>Ascidiacea</taxon>
        <taxon>Phlebobranchia</taxon>
        <taxon>Cionidae</taxon>
        <taxon>Ciona</taxon>
    </lineage>
</organism>
<dbReference type="OMA" id="YNPWMAR"/>
<dbReference type="FunCoup" id="F6YGN3">
    <property type="interactions" value="533"/>
</dbReference>
<feature type="transmembrane region" description="Helical" evidence="6">
    <location>
        <begin position="396"/>
        <end position="417"/>
    </location>
</feature>
<feature type="transmembrane region" description="Helical" evidence="6">
    <location>
        <begin position="156"/>
        <end position="180"/>
    </location>
</feature>
<dbReference type="GeneID" id="104265369"/>
<dbReference type="InParanoid" id="F6YGN3"/>
<dbReference type="AlphaFoldDB" id="F6YGN3"/>
<comment type="similarity">
    <text evidence="2">Belongs to the TDE1 family.</text>
</comment>
<dbReference type="Pfam" id="PF03348">
    <property type="entry name" value="Serinc"/>
    <property type="match status" value="1"/>
</dbReference>
<evidence type="ECO:0000256" key="3">
    <source>
        <dbReference type="ARBA" id="ARBA00022692"/>
    </source>
</evidence>
<feature type="transmembrane region" description="Helical" evidence="6">
    <location>
        <begin position="267"/>
        <end position="285"/>
    </location>
</feature>
<reference evidence="7" key="3">
    <citation type="submission" date="2025-08" db="UniProtKB">
        <authorList>
            <consortium name="Ensembl"/>
        </authorList>
    </citation>
    <scope>IDENTIFICATION</scope>
</reference>
<evidence type="ECO:0000256" key="6">
    <source>
        <dbReference type="SAM" id="Phobius"/>
    </source>
</evidence>
<dbReference type="GO" id="GO:0016020">
    <property type="term" value="C:membrane"/>
    <property type="evidence" value="ECO:0000318"/>
    <property type="project" value="GO_Central"/>
</dbReference>
<evidence type="ECO:0000313" key="8">
    <source>
        <dbReference type="Proteomes" id="UP000008144"/>
    </source>
</evidence>
<feature type="transmembrane region" description="Helical" evidence="6">
    <location>
        <begin position="437"/>
        <end position="461"/>
    </location>
</feature>
<evidence type="ECO:0000256" key="1">
    <source>
        <dbReference type="ARBA" id="ARBA00004141"/>
    </source>
</evidence>
<feature type="transmembrane region" description="Helical" evidence="6">
    <location>
        <begin position="237"/>
        <end position="255"/>
    </location>
</feature>
<dbReference type="InterPro" id="IPR005016">
    <property type="entry name" value="TDE1/TMS"/>
</dbReference>
<dbReference type="HOGENOM" id="CLU_029574_5_0_1"/>
<accession>A0A1W3JA85</accession>
<feature type="transmembrane region" description="Helical" evidence="6">
    <location>
        <begin position="330"/>
        <end position="348"/>
    </location>
</feature>
<keyword evidence="4 6" id="KW-1133">Transmembrane helix</keyword>
<dbReference type="PANTHER" id="PTHR10383:SF9">
    <property type="entry name" value="SERINE INCORPORATOR, ISOFORM F"/>
    <property type="match status" value="1"/>
</dbReference>
<feature type="transmembrane region" description="Helical" evidence="6">
    <location>
        <begin position="95"/>
        <end position="117"/>
    </location>
</feature>
<dbReference type="STRING" id="7719.ENSCINP00000008718"/>
<evidence type="ECO:0000256" key="5">
    <source>
        <dbReference type="ARBA" id="ARBA00023136"/>
    </source>
</evidence>
<feature type="transmembrane region" description="Helical" evidence="6">
    <location>
        <begin position="201"/>
        <end position="225"/>
    </location>
</feature>
<dbReference type="Ensembl" id="ENSCINT00000008718.3">
    <property type="protein sequence ID" value="ENSCINP00000008718.3"/>
    <property type="gene ID" value="ENSCING00000004218.3"/>
</dbReference>